<dbReference type="AlphaFoldDB" id="A0A5D2CX76"/>
<reference evidence="2 3" key="1">
    <citation type="submission" date="2019-06" db="EMBL/GenBank/DDBJ databases">
        <title>WGS assembly of Gossypium darwinii.</title>
        <authorList>
            <person name="Chen Z.J."/>
            <person name="Sreedasyam A."/>
            <person name="Ando A."/>
            <person name="Song Q."/>
            <person name="De L."/>
            <person name="Hulse-Kemp A."/>
            <person name="Ding M."/>
            <person name="Ye W."/>
            <person name="Kirkbride R."/>
            <person name="Jenkins J."/>
            <person name="Plott C."/>
            <person name="Lovell J."/>
            <person name="Lin Y.-M."/>
            <person name="Vaughn R."/>
            <person name="Liu B."/>
            <person name="Li W."/>
            <person name="Simpson S."/>
            <person name="Scheffler B."/>
            <person name="Saski C."/>
            <person name="Grover C."/>
            <person name="Hu G."/>
            <person name="Conover J."/>
            <person name="Carlson J."/>
            <person name="Shu S."/>
            <person name="Boston L."/>
            <person name="Williams M."/>
            <person name="Peterson D."/>
            <person name="Mcgee K."/>
            <person name="Jones D."/>
            <person name="Wendel J."/>
            <person name="Stelly D."/>
            <person name="Grimwood J."/>
            <person name="Schmutz J."/>
        </authorList>
    </citation>
    <scope>NUCLEOTIDE SEQUENCE [LARGE SCALE GENOMIC DNA]</scope>
    <source>
        <strain evidence="2">1808015.09</strain>
    </source>
</reference>
<keyword evidence="3" id="KW-1185">Reference proteome</keyword>
<protein>
    <submittedName>
        <fullName evidence="2">Uncharacterized protein</fullName>
    </submittedName>
</protein>
<feature type="region of interest" description="Disordered" evidence="1">
    <location>
        <begin position="98"/>
        <end position="165"/>
    </location>
</feature>
<feature type="compositionally biased region" description="Low complexity" evidence="1">
    <location>
        <begin position="99"/>
        <end position="116"/>
    </location>
</feature>
<evidence type="ECO:0000313" key="2">
    <source>
        <dbReference type="EMBL" id="TYG73924.1"/>
    </source>
</evidence>
<evidence type="ECO:0000256" key="1">
    <source>
        <dbReference type="SAM" id="MobiDB-lite"/>
    </source>
</evidence>
<dbReference type="PANTHER" id="PTHR33785">
    <property type="entry name" value="OS06G0550800 PROTEIN"/>
    <property type="match status" value="1"/>
</dbReference>
<dbReference type="Proteomes" id="UP000323506">
    <property type="component" value="Chromosome D04"/>
</dbReference>
<dbReference type="PANTHER" id="PTHR33785:SF2">
    <property type="entry name" value="DUF1685 DOMAIN-CONTAINING PROTEIN"/>
    <property type="match status" value="1"/>
</dbReference>
<evidence type="ECO:0000313" key="3">
    <source>
        <dbReference type="Proteomes" id="UP000323506"/>
    </source>
</evidence>
<accession>A0A5D2CX76</accession>
<name>A0A5D2CX76_GOSDA</name>
<dbReference type="EMBL" id="CM017704">
    <property type="protein sequence ID" value="TYG73924.1"/>
    <property type="molecule type" value="Genomic_DNA"/>
</dbReference>
<feature type="compositionally biased region" description="Polar residues" evidence="1">
    <location>
        <begin position="144"/>
        <end position="153"/>
    </location>
</feature>
<proteinExistence type="predicted"/>
<organism evidence="2 3">
    <name type="scientific">Gossypium darwinii</name>
    <name type="common">Darwin's cotton</name>
    <name type="synonym">Gossypium barbadense var. darwinii</name>
    <dbReference type="NCBI Taxonomy" id="34276"/>
    <lineage>
        <taxon>Eukaryota</taxon>
        <taxon>Viridiplantae</taxon>
        <taxon>Streptophyta</taxon>
        <taxon>Embryophyta</taxon>
        <taxon>Tracheophyta</taxon>
        <taxon>Spermatophyta</taxon>
        <taxon>Magnoliopsida</taxon>
        <taxon>eudicotyledons</taxon>
        <taxon>Gunneridae</taxon>
        <taxon>Pentapetalae</taxon>
        <taxon>rosids</taxon>
        <taxon>malvids</taxon>
        <taxon>Malvales</taxon>
        <taxon>Malvaceae</taxon>
        <taxon>Malvoideae</taxon>
        <taxon>Gossypium</taxon>
    </lineage>
</organism>
<gene>
    <name evidence="2" type="ORF">ES288_D04G140900v1</name>
</gene>
<feature type="compositionally biased region" description="Basic and acidic residues" evidence="1">
    <location>
        <begin position="119"/>
        <end position="134"/>
    </location>
</feature>
<sequence>MWSWMNPWPSPHLPLPKGSTTSIFQCFSLFFQHHTTPTLMLINNPLSLYVSPPPPPFFSMANNLCLCLVGAMDRLWFQQIILFPDPFSPYFPLEPKQPLSESTTTSSSSSSLSLSSVADQEKPALDDPKKEEKQLKKRSRRGNLSRSHSPSQSTHKHQRINHQCKLQKSTSCRSLKDLELEEVKGFMDLGFVFTKEHLNARMISVIPGLLRLGFSRTKRIHNEVNVDADQLSKDDDIEQEEKRGVIRPYLSEAWLIKRPDSPLLNLRVPRVSAAADMKKHLKFWARTVAYVVQQDS</sequence>